<comment type="caution">
    <text evidence="5">The sequence shown here is derived from an EMBL/GenBank/DDBJ whole genome shotgun (WGS) entry which is preliminary data.</text>
</comment>
<accession>A0AAD5XUS8</accession>
<dbReference type="PANTHER" id="PTHR44169">
    <property type="entry name" value="NADPH-DEPENDENT 1-ACYLDIHYDROXYACETONE PHOSPHATE REDUCTASE"/>
    <property type="match status" value="1"/>
</dbReference>
<dbReference type="Pfam" id="PF00106">
    <property type="entry name" value="adh_short"/>
    <property type="match status" value="1"/>
</dbReference>
<evidence type="ECO:0000256" key="3">
    <source>
        <dbReference type="ARBA" id="ARBA00023002"/>
    </source>
</evidence>
<dbReference type="Gene3D" id="3.40.50.720">
    <property type="entry name" value="NAD(P)-binding Rossmann-like Domain"/>
    <property type="match status" value="1"/>
</dbReference>
<dbReference type="EMBL" id="JADGJW010000450">
    <property type="protein sequence ID" value="KAJ3216979.1"/>
    <property type="molecule type" value="Genomic_DNA"/>
</dbReference>
<proteinExistence type="inferred from homology"/>
<evidence type="ECO:0000313" key="5">
    <source>
        <dbReference type="EMBL" id="KAJ3216979.1"/>
    </source>
</evidence>
<dbReference type="InterPro" id="IPR020904">
    <property type="entry name" value="Sc_DH/Rdtase_CS"/>
</dbReference>
<name>A0AAD5XUS8_9FUNG</name>
<comment type="similarity">
    <text evidence="1 4">Belongs to the short-chain dehydrogenases/reductases (SDR) family.</text>
</comment>
<reference evidence="5" key="1">
    <citation type="submission" date="2020-05" db="EMBL/GenBank/DDBJ databases">
        <title>Phylogenomic resolution of chytrid fungi.</title>
        <authorList>
            <person name="Stajich J.E."/>
            <person name="Amses K."/>
            <person name="Simmons R."/>
            <person name="Seto K."/>
            <person name="Myers J."/>
            <person name="Bonds A."/>
            <person name="Quandt C.A."/>
            <person name="Barry K."/>
            <person name="Liu P."/>
            <person name="Grigoriev I."/>
            <person name="Longcore J.E."/>
            <person name="James T.Y."/>
        </authorList>
    </citation>
    <scope>NUCLEOTIDE SEQUENCE</scope>
    <source>
        <strain evidence="5">JEL0476</strain>
    </source>
</reference>
<protein>
    <submittedName>
        <fullName evidence="5">Uncharacterized protein</fullName>
    </submittedName>
</protein>
<gene>
    <name evidence="5" type="ORF">HK099_005656</name>
</gene>
<dbReference type="GO" id="GO:0016491">
    <property type="term" value="F:oxidoreductase activity"/>
    <property type="evidence" value="ECO:0007669"/>
    <property type="project" value="UniProtKB-KW"/>
</dbReference>
<keyword evidence="2" id="KW-0521">NADP</keyword>
<dbReference type="PRINTS" id="PR00080">
    <property type="entry name" value="SDRFAMILY"/>
</dbReference>
<keyword evidence="6" id="KW-1185">Reference proteome</keyword>
<dbReference type="PROSITE" id="PS00061">
    <property type="entry name" value="ADH_SHORT"/>
    <property type="match status" value="1"/>
</dbReference>
<dbReference type="Proteomes" id="UP001211065">
    <property type="component" value="Unassembled WGS sequence"/>
</dbReference>
<dbReference type="CDD" id="cd05374">
    <property type="entry name" value="17beta-HSD-like_SDR_c"/>
    <property type="match status" value="1"/>
</dbReference>
<dbReference type="SUPFAM" id="SSF51735">
    <property type="entry name" value="NAD(P)-binding Rossmann-fold domains"/>
    <property type="match status" value="1"/>
</dbReference>
<evidence type="ECO:0000313" key="6">
    <source>
        <dbReference type="Proteomes" id="UP001211065"/>
    </source>
</evidence>
<organism evidence="5 6">
    <name type="scientific">Clydaea vesicula</name>
    <dbReference type="NCBI Taxonomy" id="447962"/>
    <lineage>
        <taxon>Eukaryota</taxon>
        <taxon>Fungi</taxon>
        <taxon>Fungi incertae sedis</taxon>
        <taxon>Chytridiomycota</taxon>
        <taxon>Chytridiomycota incertae sedis</taxon>
        <taxon>Chytridiomycetes</taxon>
        <taxon>Lobulomycetales</taxon>
        <taxon>Lobulomycetaceae</taxon>
        <taxon>Clydaea</taxon>
    </lineage>
</organism>
<sequence>MFANSMAEQAQKECTNLCYFSTSSEALNHGFEREDSKLFTIHKKQSISYFSTLTTLILFFFNMTSNNTQVALITGCSSGIGKFLAISLSKRNFTVYATARNVTSLDALTKNYNNIKGLRLDVCDEESIKLAVDEIIKNEGKVDILINNAGMALTTPAAESDIVKVKKMFDTNVIGLMAVVNEVFPHMATKKSGKIVNIGSVAGFLSTPFLSQYSATKAAVQRYTDGLRIESKPFGVQVMLVTPGFVKSEIGEKQNSYVKSNGLYTPFKEKFFSQKPATGADSKVATPTDVFAEDLVAAIDQKVIAYSYRAGGMSLLAYIASFFPTWLQIRLLSSRDGFNKITV</sequence>
<evidence type="ECO:0000256" key="1">
    <source>
        <dbReference type="ARBA" id="ARBA00006484"/>
    </source>
</evidence>
<dbReference type="InterPro" id="IPR036291">
    <property type="entry name" value="NAD(P)-bd_dom_sf"/>
</dbReference>
<dbReference type="AlphaFoldDB" id="A0AAD5XUS8"/>
<keyword evidence="3" id="KW-0560">Oxidoreductase</keyword>
<dbReference type="PRINTS" id="PR00081">
    <property type="entry name" value="GDHRDH"/>
</dbReference>
<dbReference type="PANTHER" id="PTHR44169:SF6">
    <property type="entry name" value="NADPH-DEPENDENT 1-ACYLDIHYDROXYACETONE PHOSPHATE REDUCTASE"/>
    <property type="match status" value="1"/>
</dbReference>
<dbReference type="InterPro" id="IPR002347">
    <property type="entry name" value="SDR_fam"/>
</dbReference>
<evidence type="ECO:0000256" key="2">
    <source>
        <dbReference type="ARBA" id="ARBA00022857"/>
    </source>
</evidence>
<evidence type="ECO:0000256" key="4">
    <source>
        <dbReference type="RuleBase" id="RU000363"/>
    </source>
</evidence>